<dbReference type="OrthoDB" id="9855761at2"/>
<keyword evidence="3" id="KW-1185">Reference proteome</keyword>
<protein>
    <submittedName>
        <fullName evidence="2">Uncharacterized protein</fullName>
    </submittedName>
</protein>
<evidence type="ECO:0000313" key="2">
    <source>
        <dbReference type="EMBL" id="MXP33632.1"/>
    </source>
</evidence>
<sequence length="374" mass="40167">MLDLSLVNGFATQGETTKSLGVLSRDRATSDTHWQIGSGHHPVLNLNNFGVSSSRSGEARLASLLWSAGDFANGPSKRGNRGGALLQFGKEDGRDQWSLRLRSLAPWAAIHNRYERWSAEERIAEPGVFRTTGSLVLESLDAGLTGRSPPTGKFGRDLVDGSVRWRIVDSADRSILRVTERGNVLLGLGDLSASYRHKVSSFHPGNFVSERAAAGISRDAIDRLIPTGANGEEVKVPGFRASASAGLAVVDPGDMLRPIARFEARRGMVIGQSALDGTTATPQEGRLNASQLRLIYVAGTGQQRLDRLVGGASEQELSLHFLGSGTVVSSGASAGRMLLQDSRPFTPQAHTVLHLRKLPDRLGGFWVETGRSEK</sequence>
<comment type="caution">
    <text evidence="2">The sequence shown here is derived from an EMBL/GenBank/DDBJ whole genome shotgun (WGS) entry which is preliminary data.</text>
</comment>
<dbReference type="Proteomes" id="UP000446786">
    <property type="component" value="Unassembled WGS sequence"/>
</dbReference>
<evidence type="ECO:0000313" key="3">
    <source>
        <dbReference type="Proteomes" id="UP000446786"/>
    </source>
</evidence>
<dbReference type="AlphaFoldDB" id="A0A845ARX4"/>
<organism evidence="2 3">
    <name type="scientific">Parerythrobacter jejuensis</name>
    <dbReference type="NCBI Taxonomy" id="795812"/>
    <lineage>
        <taxon>Bacteria</taxon>
        <taxon>Pseudomonadati</taxon>
        <taxon>Pseudomonadota</taxon>
        <taxon>Alphaproteobacteria</taxon>
        <taxon>Sphingomonadales</taxon>
        <taxon>Erythrobacteraceae</taxon>
        <taxon>Parerythrobacter</taxon>
    </lineage>
</organism>
<accession>A0A845ARX4</accession>
<name>A0A845ARX4_9SPHN</name>
<dbReference type="EMBL" id="WTYE01000001">
    <property type="protein sequence ID" value="MXP33632.1"/>
    <property type="molecule type" value="Genomic_DNA"/>
</dbReference>
<dbReference type="RefSeq" id="WP_160778373.1">
    <property type="nucleotide sequence ID" value="NZ_WTYE01000001.1"/>
</dbReference>
<dbReference type="EMBL" id="WTYE01000001">
    <property type="protein sequence ID" value="MXP30872.1"/>
    <property type="molecule type" value="Genomic_DNA"/>
</dbReference>
<proteinExistence type="predicted"/>
<gene>
    <name evidence="1" type="ORF">GRI94_03435</name>
    <name evidence="2" type="ORF">GRI94_17525</name>
</gene>
<reference evidence="2 3" key="1">
    <citation type="submission" date="2019-12" db="EMBL/GenBank/DDBJ databases">
        <title>Genomic-based taxomic classification of the family Erythrobacteraceae.</title>
        <authorList>
            <person name="Xu L."/>
        </authorList>
    </citation>
    <scope>NUCLEOTIDE SEQUENCE [LARGE SCALE GENOMIC DNA]</scope>
    <source>
        <strain evidence="2 3">JCM 16677</strain>
    </source>
</reference>
<evidence type="ECO:0000313" key="1">
    <source>
        <dbReference type="EMBL" id="MXP30872.1"/>
    </source>
</evidence>